<dbReference type="AlphaFoldDB" id="A0A5C6FUT8"/>
<dbReference type="RefSeq" id="WP_146411172.1">
    <property type="nucleotide sequence ID" value="NZ_SJPZ01000001.1"/>
</dbReference>
<proteinExistence type="predicted"/>
<dbReference type="EMBL" id="SJPZ01000001">
    <property type="protein sequence ID" value="TWU65325.1"/>
    <property type="molecule type" value="Genomic_DNA"/>
</dbReference>
<protein>
    <recommendedName>
        <fullName evidence="3">Type II secretion system protein G</fullName>
    </recommendedName>
</protein>
<name>A0A5C6FUT8_9PLAN</name>
<dbReference type="Proteomes" id="UP000316476">
    <property type="component" value="Unassembled WGS sequence"/>
</dbReference>
<dbReference type="OrthoDB" id="298302at2"/>
<evidence type="ECO:0000313" key="1">
    <source>
        <dbReference type="EMBL" id="TWU65325.1"/>
    </source>
</evidence>
<reference evidence="1 2" key="1">
    <citation type="submission" date="2019-02" db="EMBL/GenBank/DDBJ databases">
        <title>Deep-cultivation of Planctomycetes and their phenomic and genomic characterization uncovers novel biology.</title>
        <authorList>
            <person name="Wiegand S."/>
            <person name="Jogler M."/>
            <person name="Boedeker C."/>
            <person name="Pinto D."/>
            <person name="Vollmers J."/>
            <person name="Rivas-Marin E."/>
            <person name="Kohn T."/>
            <person name="Peeters S.H."/>
            <person name="Heuer A."/>
            <person name="Rast P."/>
            <person name="Oberbeckmann S."/>
            <person name="Bunk B."/>
            <person name="Jeske O."/>
            <person name="Meyerdierks A."/>
            <person name="Storesund J.E."/>
            <person name="Kallscheuer N."/>
            <person name="Luecker S."/>
            <person name="Lage O.M."/>
            <person name="Pohl T."/>
            <person name="Merkel B.J."/>
            <person name="Hornburger P."/>
            <person name="Mueller R.-W."/>
            <person name="Bruemmer F."/>
            <person name="Labrenz M."/>
            <person name="Spormann A.M."/>
            <person name="Op Den Camp H."/>
            <person name="Overmann J."/>
            <person name="Amann R."/>
            <person name="Jetten M.S.M."/>
            <person name="Mascher T."/>
            <person name="Medema M.H."/>
            <person name="Devos D.P."/>
            <person name="Kaster A.-K."/>
            <person name="Ovreas L."/>
            <person name="Rohde M."/>
            <person name="Galperin M.Y."/>
            <person name="Jogler C."/>
        </authorList>
    </citation>
    <scope>NUCLEOTIDE SEQUENCE [LARGE SCALE GENOMIC DNA]</scope>
    <source>
        <strain evidence="1 2">V7</strain>
    </source>
</reference>
<organism evidence="1 2">
    <name type="scientific">Crateriforma conspicua</name>
    <dbReference type="NCBI Taxonomy" id="2527996"/>
    <lineage>
        <taxon>Bacteria</taxon>
        <taxon>Pseudomonadati</taxon>
        <taxon>Planctomycetota</taxon>
        <taxon>Planctomycetia</taxon>
        <taxon>Planctomycetales</taxon>
        <taxon>Planctomycetaceae</taxon>
        <taxon>Crateriforma</taxon>
    </lineage>
</organism>
<sequence>MKDKRVVAAVVVAAVGVPIAIATWQAWASAAEGARKSAVLALMDEIERTATSHYDEFGSYPSSIGEMSISAFPDGGTPSMLDEIDYTSDGDSMTLEWGEFRMTRPGAEQ</sequence>
<gene>
    <name evidence="1" type="ORF">V7x_08710</name>
</gene>
<comment type="caution">
    <text evidence="1">The sequence shown here is derived from an EMBL/GenBank/DDBJ whole genome shotgun (WGS) entry which is preliminary data.</text>
</comment>
<evidence type="ECO:0008006" key="3">
    <source>
        <dbReference type="Google" id="ProtNLM"/>
    </source>
</evidence>
<evidence type="ECO:0000313" key="2">
    <source>
        <dbReference type="Proteomes" id="UP000316476"/>
    </source>
</evidence>
<accession>A0A5C6FUT8</accession>